<feature type="compositionally biased region" description="Basic and acidic residues" evidence="1">
    <location>
        <begin position="1"/>
        <end position="20"/>
    </location>
</feature>
<evidence type="ECO:0000313" key="2">
    <source>
        <dbReference type="EMBL" id="PRD44392.1"/>
    </source>
</evidence>
<dbReference type="EMBL" id="PVBR01000004">
    <property type="protein sequence ID" value="PRD44392.1"/>
    <property type="molecule type" value="Genomic_DNA"/>
</dbReference>
<accession>A0A2S9IV28</accession>
<keyword evidence="3" id="KW-1185">Reference proteome</keyword>
<gene>
    <name evidence="2" type="ORF">C5748_07380</name>
</gene>
<evidence type="ECO:0000256" key="1">
    <source>
        <dbReference type="SAM" id="MobiDB-lite"/>
    </source>
</evidence>
<comment type="caution">
    <text evidence="2">The sequence shown here is derived from an EMBL/GenBank/DDBJ whole genome shotgun (WGS) entry which is preliminary data.</text>
</comment>
<name>A0A2S9IV28_9HYPH</name>
<dbReference type="Proteomes" id="UP000239434">
    <property type="component" value="Unassembled WGS sequence"/>
</dbReference>
<dbReference type="AlphaFoldDB" id="A0A2S9IV28"/>
<protein>
    <submittedName>
        <fullName evidence="2">Uncharacterized protein</fullName>
    </submittedName>
</protein>
<feature type="region of interest" description="Disordered" evidence="1">
    <location>
        <begin position="1"/>
        <end position="40"/>
    </location>
</feature>
<dbReference type="RefSeq" id="WP_105741278.1">
    <property type="nucleotide sequence ID" value="NZ_PVBR01000004.1"/>
</dbReference>
<sequence length="205" mass="22499">MATESKPEKRGRGRPPKDGKSAMSSAERQRQYRTRLKESGASDAYARKALEFLTSCTRRLRAALEAGDREGVRLEFLGVENNVALLHQYMEGRRVPDMGGKFVKLGAPLSAKPAPPPVDTKALQAILTHSRGRLDVANTQIEWLHEAITPETSAAITGPAWQLRFAVADWQATIDSVSAVLDGKGAEVPELWTRQRKPAAKRGKS</sequence>
<evidence type="ECO:0000313" key="3">
    <source>
        <dbReference type="Proteomes" id="UP000239434"/>
    </source>
</evidence>
<feature type="compositionally biased region" description="Basic and acidic residues" evidence="1">
    <location>
        <begin position="27"/>
        <end position="40"/>
    </location>
</feature>
<organism evidence="2 3">
    <name type="scientific">Phyllobacterium phragmitis</name>
    <dbReference type="NCBI Taxonomy" id="2670329"/>
    <lineage>
        <taxon>Bacteria</taxon>
        <taxon>Pseudomonadati</taxon>
        <taxon>Pseudomonadota</taxon>
        <taxon>Alphaproteobacteria</taxon>
        <taxon>Hyphomicrobiales</taxon>
        <taxon>Phyllobacteriaceae</taxon>
        <taxon>Phyllobacterium</taxon>
    </lineage>
</organism>
<proteinExistence type="predicted"/>
<reference evidence="2 3" key="1">
    <citation type="submission" date="2018-02" db="EMBL/GenBank/DDBJ databases">
        <title>The draft genome of Phyllobacterium sp. 1N-3.</title>
        <authorList>
            <person name="Liu L."/>
            <person name="Li L."/>
            <person name="Zhang X."/>
            <person name="Wang T."/>
            <person name="Liang L."/>
        </authorList>
    </citation>
    <scope>NUCLEOTIDE SEQUENCE [LARGE SCALE GENOMIC DNA]</scope>
    <source>
        <strain evidence="2 3">1N-3</strain>
    </source>
</reference>